<dbReference type="SUPFAM" id="SSF160424">
    <property type="entry name" value="BH3703-like"/>
    <property type="match status" value="1"/>
</dbReference>
<sequence>MVIANMNTEQAYNIIANVLYAHFYPEEQFDKLEMVLQIGDGATASNAWRYIGGDKLPPVLDREVPLQASLDLSKAAFFLRDNLQETTGEQIWGLTFTLYPDSSFNIEYTYEKSDWLKGGE</sequence>
<proteinExistence type="predicted"/>
<organism evidence="1 2">
    <name type="scientific">Pseudoalteromonas rubra</name>
    <dbReference type="NCBI Taxonomy" id="43658"/>
    <lineage>
        <taxon>Bacteria</taxon>
        <taxon>Pseudomonadati</taxon>
        <taxon>Pseudomonadota</taxon>
        <taxon>Gammaproteobacteria</taxon>
        <taxon>Alteromonadales</taxon>
        <taxon>Pseudoalteromonadaceae</taxon>
        <taxon>Pseudoalteromonas</taxon>
    </lineage>
</organism>
<evidence type="ECO:0008006" key="3">
    <source>
        <dbReference type="Google" id="ProtNLM"/>
    </source>
</evidence>
<accession>A0A5S3X1X4</accession>
<dbReference type="Proteomes" id="UP000306719">
    <property type="component" value="Unassembled WGS sequence"/>
</dbReference>
<dbReference type="EMBL" id="PNCJ01000009">
    <property type="protein sequence ID" value="TMP38344.1"/>
    <property type="molecule type" value="Genomic_DNA"/>
</dbReference>
<gene>
    <name evidence="1" type="ORF">CWB98_06320</name>
</gene>
<dbReference type="AlphaFoldDB" id="A0A5S3X1X4"/>
<reference evidence="1 2" key="1">
    <citation type="submission" date="2018-01" db="EMBL/GenBank/DDBJ databases">
        <authorList>
            <person name="Paulsen S."/>
            <person name="Gram L.K."/>
        </authorList>
    </citation>
    <scope>NUCLEOTIDE SEQUENCE [LARGE SCALE GENOMIC DNA]</scope>
    <source>
        <strain evidence="1 2">S2599</strain>
    </source>
</reference>
<dbReference type="InterPro" id="IPR036170">
    <property type="entry name" value="YezG-like_sf"/>
</dbReference>
<reference evidence="2" key="2">
    <citation type="submission" date="2019-06" db="EMBL/GenBank/DDBJ databases">
        <title>Co-occurence of chitin degradation, pigmentation and bioactivity in marine Pseudoalteromonas.</title>
        <authorList>
            <person name="Sonnenschein E.C."/>
            <person name="Bech P.K."/>
        </authorList>
    </citation>
    <scope>NUCLEOTIDE SEQUENCE [LARGE SCALE GENOMIC DNA]</scope>
    <source>
        <strain evidence="2">S2599</strain>
    </source>
</reference>
<protein>
    <recommendedName>
        <fullName evidence="3">DUF600 domain-containing protein</fullName>
    </recommendedName>
</protein>
<name>A0A5S3X1X4_9GAMM</name>
<evidence type="ECO:0000313" key="2">
    <source>
        <dbReference type="Proteomes" id="UP000306719"/>
    </source>
</evidence>
<comment type="caution">
    <text evidence="1">The sequence shown here is derived from an EMBL/GenBank/DDBJ whole genome shotgun (WGS) entry which is preliminary data.</text>
</comment>
<evidence type="ECO:0000313" key="1">
    <source>
        <dbReference type="EMBL" id="TMP38344.1"/>
    </source>
</evidence>